<keyword evidence="3" id="KW-0472">Membrane</keyword>
<comment type="caution">
    <text evidence="5">The sequence shown here is derived from an EMBL/GenBank/DDBJ whole genome shotgun (WGS) entry which is preliminary data.</text>
</comment>
<evidence type="ECO:0000256" key="3">
    <source>
        <dbReference type="SAM" id="Phobius"/>
    </source>
</evidence>
<evidence type="ECO:0000256" key="1">
    <source>
        <dbReference type="ARBA" id="ARBA00022729"/>
    </source>
</evidence>
<sequence length="224" mass="24447">MFYDVYASIEAGGKRSDFVGFLNRDIYPRQKKFNDLYRILSGTPLIPLVPAQPVPKVENPSQPSEPAPKAETPDQSGKPKAEIITRQETREEAVPYQTITKENADLPKGEKRLVTKGVAGVRTVVAEVKMQGETLVSRIVISDTITKPAIDEVVEIGIKEVKKKIAKTPDKKDGGETVVGKKDQQDLGKSGRVLPRTNAVPSLLSFVGVALAGLTGLFVKNRKK</sequence>
<dbReference type="OrthoDB" id="2224532at2"/>
<keyword evidence="3" id="KW-1133">Transmembrane helix</keyword>
<dbReference type="Proteomes" id="UP000297253">
    <property type="component" value="Unassembled WGS sequence"/>
</dbReference>
<dbReference type="NCBIfam" id="TIGR01167">
    <property type="entry name" value="LPXTG_anchor"/>
    <property type="match status" value="1"/>
</dbReference>
<evidence type="ECO:0000256" key="2">
    <source>
        <dbReference type="SAM" id="MobiDB-lite"/>
    </source>
</evidence>
<feature type="compositionally biased region" description="Basic and acidic residues" evidence="2">
    <location>
        <begin position="169"/>
        <end position="186"/>
    </location>
</feature>
<dbReference type="Pfam" id="PF07501">
    <property type="entry name" value="G5"/>
    <property type="match status" value="1"/>
</dbReference>
<gene>
    <name evidence="5" type="ORF">E4T82_07455</name>
</gene>
<reference evidence="5 6" key="1">
    <citation type="submission" date="2019-03" db="EMBL/GenBank/DDBJ databases">
        <title>Diversity of the mouse oral microbiome.</title>
        <authorList>
            <person name="Joseph S."/>
            <person name="Aduse-Opoku J."/>
            <person name="Curtis M."/>
            <person name="Wade W."/>
            <person name="Hashim A."/>
        </authorList>
    </citation>
    <scope>NUCLEOTIDE SEQUENCE [LARGE SCALE GENOMIC DNA]</scope>
    <source>
        <strain evidence="5 6">WM131</strain>
    </source>
</reference>
<dbReference type="STRING" id="1432788.BU202_00490"/>
<evidence type="ECO:0000259" key="4">
    <source>
        <dbReference type="PROSITE" id="PS51109"/>
    </source>
</evidence>
<feature type="domain" description="G5" evidence="4">
    <location>
        <begin position="80"/>
        <end position="160"/>
    </location>
</feature>
<dbReference type="SMART" id="SM01208">
    <property type="entry name" value="G5"/>
    <property type="match status" value="1"/>
</dbReference>
<feature type="compositionally biased region" description="Basic and acidic residues" evidence="2">
    <location>
        <begin position="77"/>
        <end position="93"/>
    </location>
</feature>
<dbReference type="PROSITE" id="PS51109">
    <property type="entry name" value="G5"/>
    <property type="match status" value="1"/>
</dbReference>
<keyword evidence="3" id="KW-0812">Transmembrane</keyword>
<evidence type="ECO:0000313" key="5">
    <source>
        <dbReference type="EMBL" id="TFU97491.1"/>
    </source>
</evidence>
<feature type="region of interest" description="Disordered" evidence="2">
    <location>
        <begin position="51"/>
        <end position="102"/>
    </location>
</feature>
<organism evidence="5 6">
    <name type="scientific">Streptococcus cuniculi</name>
    <dbReference type="NCBI Taxonomy" id="1432788"/>
    <lineage>
        <taxon>Bacteria</taxon>
        <taxon>Bacillati</taxon>
        <taxon>Bacillota</taxon>
        <taxon>Bacilli</taxon>
        <taxon>Lactobacillales</taxon>
        <taxon>Streptococcaceae</taxon>
        <taxon>Streptococcus</taxon>
    </lineage>
</organism>
<proteinExistence type="predicted"/>
<feature type="transmembrane region" description="Helical" evidence="3">
    <location>
        <begin position="199"/>
        <end position="219"/>
    </location>
</feature>
<dbReference type="RefSeq" id="WP_135182220.1">
    <property type="nucleotide sequence ID" value="NZ_JADGKZ010000010.1"/>
</dbReference>
<dbReference type="EMBL" id="SPPD01000010">
    <property type="protein sequence ID" value="TFU97491.1"/>
    <property type="molecule type" value="Genomic_DNA"/>
</dbReference>
<keyword evidence="1" id="KW-0732">Signal</keyword>
<protein>
    <submittedName>
        <fullName evidence="5">LPXTG cell wall anchor domain-containing protein</fullName>
    </submittedName>
</protein>
<dbReference type="Gene3D" id="2.20.230.10">
    <property type="entry name" value="Resuscitation-promoting factor rpfb"/>
    <property type="match status" value="1"/>
</dbReference>
<dbReference type="InterPro" id="IPR011098">
    <property type="entry name" value="G5_dom"/>
</dbReference>
<evidence type="ECO:0000313" key="6">
    <source>
        <dbReference type="Proteomes" id="UP000297253"/>
    </source>
</evidence>
<dbReference type="AlphaFoldDB" id="A0A4Y9JAC8"/>
<name>A0A4Y9JAC8_9STRE</name>
<feature type="region of interest" description="Disordered" evidence="2">
    <location>
        <begin position="169"/>
        <end position="193"/>
    </location>
</feature>
<accession>A0A4Y9JAC8</accession>